<feature type="coiled-coil region" evidence="5">
    <location>
        <begin position="858"/>
        <end position="934"/>
    </location>
</feature>
<dbReference type="Pfam" id="PF05348">
    <property type="entry name" value="UMP1"/>
    <property type="match status" value="1"/>
</dbReference>
<keyword evidence="3" id="KW-0206">Cytoskeleton</keyword>
<dbReference type="GO" id="GO:0005814">
    <property type="term" value="C:centriole"/>
    <property type="evidence" value="ECO:0007669"/>
    <property type="project" value="UniProtKB-SubCell"/>
</dbReference>
<dbReference type="PANTHER" id="PTHR20544">
    <property type="entry name" value="CENTROSOMAL PROTEIN CEP135"/>
    <property type="match status" value="1"/>
</dbReference>
<comment type="subcellular location">
    <subcellularLocation>
        <location evidence="1">Cytoplasm</location>
        <location evidence="1">Cytoskeleton</location>
        <location evidence="1">Microtubule organizing center</location>
        <location evidence="1">Centrosome</location>
        <location evidence="1">Centriole</location>
    </subcellularLocation>
</comment>
<comment type="caution">
    <text evidence="6">The sequence shown here is derived from an EMBL/GenBank/DDBJ whole genome shotgun (WGS) entry which is preliminary data.</text>
</comment>
<evidence type="ECO:0000256" key="3">
    <source>
        <dbReference type="ARBA" id="ARBA00023212"/>
    </source>
</evidence>
<evidence type="ECO:0000256" key="1">
    <source>
        <dbReference type="ARBA" id="ARBA00004114"/>
    </source>
</evidence>
<dbReference type="EMBL" id="JAWJWE010000037">
    <property type="protein sequence ID" value="KAK6626009.1"/>
    <property type="molecule type" value="Genomic_DNA"/>
</dbReference>
<name>A0AAN8PER3_POLSC</name>
<dbReference type="InterPro" id="IPR051877">
    <property type="entry name" value="Centriole_BasalBody_StrucProt"/>
</dbReference>
<evidence type="ECO:0000256" key="2">
    <source>
        <dbReference type="ARBA" id="ARBA00022490"/>
    </source>
</evidence>
<dbReference type="PANTHER" id="PTHR20544:SF0">
    <property type="entry name" value="NUCLEOPROTEIN TPR_MLP1 DOMAIN-CONTAINING PROTEIN"/>
    <property type="match status" value="1"/>
</dbReference>
<feature type="coiled-coil region" evidence="5">
    <location>
        <begin position="174"/>
        <end position="257"/>
    </location>
</feature>
<evidence type="ECO:0000256" key="4">
    <source>
        <dbReference type="ARBA" id="ARBA00038123"/>
    </source>
</evidence>
<accession>A0AAN8PER3</accession>
<protein>
    <submittedName>
        <fullName evidence="6">Uncharacterized protein</fullName>
    </submittedName>
</protein>
<organism evidence="6 7">
    <name type="scientific">Polyplax serrata</name>
    <name type="common">Common mouse louse</name>
    <dbReference type="NCBI Taxonomy" id="468196"/>
    <lineage>
        <taxon>Eukaryota</taxon>
        <taxon>Metazoa</taxon>
        <taxon>Ecdysozoa</taxon>
        <taxon>Arthropoda</taxon>
        <taxon>Hexapoda</taxon>
        <taxon>Insecta</taxon>
        <taxon>Pterygota</taxon>
        <taxon>Neoptera</taxon>
        <taxon>Paraneoptera</taxon>
        <taxon>Psocodea</taxon>
        <taxon>Troctomorpha</taxon>
        <taxon>Phthiraptera</taxon>
        <taxon>Anoplura</taxon>
        <taxon>Polyplacidae</taxon>
        <taxon>Polyplax</taxon>
    </lineage>
</organism>
<feature type="coiled-coil region" evidence="5">
    <location>
        <begin position="398"/>
        <end position="560"/>
    </location>
</feature>
<comment type="similarity">
    <text evidence="4">Belongs to the CEP135/TSGA10 family.</text>
</comment>
<evidence type="ECO:0000256" key="5">
    <source>
        <dbReference type="SAM" id="Coils"/>
    </source>
</evidence>
<feature type="coiled-coil region" evidence="5">
    <location>
        <begin position="637"/>
        <end position="688"/>
    </location>
</feature>
<dbReference type="AlphaFoldDB" id="A0AAN8PER3"/>
<feature type="coiled-coil region" evidence="5">
    <location>
        <begin position="721"/>
        <end position="822"/>
    </location>
</feature>
<reference evidence="6 7" key="1">
    <citation type="submission" date="2023-10" db="EMBL/GenBank/DDBJ databases">
        <title>Genomes of two closely related lineages of the louse Polyplax serrata with different host specificities.</title>
        <authorList>
            <person name="Martinu J."/>
            <person name="Tarabai H."/>
            <person name="Stefka J."/>
            <person name="Hypsa V."/>
        </authorList>
    </citation>
    <scope>NUCLEOTIDE SEQUENCE [LARGE SCALE GENOMIC DNA]</scope>
    <source>
        <strain evidence="6">HR10_N</strain>
    </source>
</reference>
<gene>
    <name evidence="6" type="ORF">RUM43_006313</name>
</gene>
<dbReference type="Proteomes" id="UP001372834">
    <property type="component" value="Unassembled WGS sequence"/>
</dbReference>
<evidence type="ECO:0000313" key="7">
    <source>
        <dbReference type="Proteomes" id="UP001372834"/>
    </source>
</evidence>
<keyword evidence="5" id="KW-0175">Coiled coil</keyword>
<keyword evidence="2" id="KW-0963">Cytoplasm</keyword>
<evidence type="ECO:0000313" key="6">
    <source>
        <dbReference type="EMBL" id="KAK6626009.1"/>
    </source>
</evidence>
<proteinExistence type="inferred from homology"/>
<sequence length="936" mass="108946">MIFHLTQSLGMSFTSRADMPDHFEFKETTYGVPNPIDAGWNSARVQLRSNHPLESSIKNFRNNQIKLNNSVMLHAQGPAGPLIQAMELRAVKQIGRHPFLPSSNFQLDVLTGKDMEMDFDDFLNTVDFKETQAQPHMEVIALTENNLEKYSNVRNLLGKLGYTYQLSPGNLPLLEELLKDLMSSKEEVEQYKQMVKKVDKEKLNLQNIVQPYKQDNGKLALENIDLHTQLFKLKQEYEKEQKEFQKYKRENKLYVEDLEFLYRTAEERVKKLEVCSRTISGADNKKKDQKRVKSSFPTYDLENFLNKNERSIQKTCDTVQTVNNGSTKLNECEKMDRQASELFEEINELKLDNQHQADIIAALKCQITQKDREICRMRHALEGGRPHSAVSRDYCHPCKQKESKITSLEGELEETLKKQHEAMSRALHLAEKNQQLERELKDIDNMALAVEAECKSRVKNNLRNMDIVEEKLRQKGEEVRRLEETVMNLKNKIERDEMELENLKRDKQMLERSLHTAAGEKKNLNDKINYFLLIGILSHEKNLNSEIARLQEINKSLQRQMCDMEERVVDILGTSCKGHIKTKPLKKQNVTSSLPASKVQTSANTVISSKLGKGCQKYNNNEEHSECFHKNSCMSLLEKIQQERDFYHNECHRLKDQLGSMPYRKDSSTELIVQISDLEKEVIDLKRENCSLRHENSVNLKRLECSEHLSCSSGDSLKIIMDRLEKERDMALSDISRLQGERDALKEKMKLANESHIGEQARFEKITREYEERIRRLESERHELISSQSCQRIALANMEEKCDEYKENIRKVQSDYAQMKANYGQLKSLQEQTDRSLSDIQNRHSQIEMELRVATTKIHDKERIIGNLEDEILSLRKEKTNLMASVTFIEKEKDGLLVTLDNKTEKVAKLEAHIKQQEERARDLNEKVSHLEKKIE</sequence>